<dbReference type="EMBL" id="CP091139">
    <property type="protein sequence ID" value="UUT35438.1"/>
    <property type="molecule type" value="Genomic_DNA"/>
</dbReference>
<dbReference type="InterPro" id="IPR011032">
    <property type="entry name" value="GroES-like_sf"/>
</dbReference>
<keyword evidence="5" id="KW-1185">Reference proteome</keyword>
<evidence type="ECO:0000259" key="3">
    <source>
        <dbReference type="SMART" id="SM00829"/>
    </source>
</evidence>
<dbReference type="InterPro" id="IPR013154">
    <property type="entry name" value="ADH-like_N"/>
</dbReference>
<dbReference type="InterPro" id="IPR020843">
    <property type="entry name" value="ER"/>
</dbReference>
<proteinExistence type="predicted"/>
<dbReference type="Pfam" id="PF08240">
    <property type="entry name" value="ADH_N"/>
    <property type="match status" value="1"/>
</dbReference>
<dbReference type="Gene3D" id="3.40.50.720">
    <property type="entry name" value="NAD(P)-binding Rossmann-like Domain"/>
    <property type="match status" value="1"/>
</dbReference>
<feature type="domain" description="Enoyl reductase (ER)" evidence="3">
    <location>
        <begin position="11"/>
        <end position="306"/>
    </location>
</feature>
<gene>
    <name evidence="4" type="ORF">L2X98_18795</name>
</gene>
<keyword evidence="1" id="KW-0521">NADP</keyword>
<evidence type="ECO:0000256" key="1">
    <source>
        <dbReference type="ARBA" id="ARBA00022857"/>
    </source>
</evidence>
<dbReference type="SUPFAM" id="SSF50129">
    <property type="entry name" value="GroES-like"/>
    <property type="match status" value="1"/>
</dbReference>
<name>A0ABY5NJV8_9MICO</name>
<dbReference type="CDD" id="cd05289">
    <property type="entry name" value="MDR_like_2"/>
    <property type="match status" value="1"/>
</dbReference>
<evidence type="ECO:0000256" key="2">
    <source>
        <dbReference type="ARBA" id="ARBA00023002"/>
    </source>
</evidence>
<dbReference type="RefSeq" id="WP_259612037.1">
    <property type="nucleotide sequence ID" value="NZ_CP091139.2"/>
</dbReference>
<dbReference type="SUPFAM" id="SSF51735">
    <property type="entry name" value="NAD(P)-binding Rossmann-fold domains"/>
    <property type="match status" value="1"/>
</dbReference>
<dbReference type="Pfam" id="PF13602">
    <property type="entry name" value="ADH_zinc_N_2"/>
    <property type="match status" value="1"/>
</dbReference>
<dbReference type="PANTHER" id="PTHR48106:SF13">
    <property type="entry name" value="QUINONE OXIDOREDUCTASE-RELATED"/>
    <property type="match status" value="1"/>
</dbReference>
<evidence type="ECO:0000313" key="4">
    <source>
        <dbReference type="EMBL" id="UUT35438.1"/>
    </source>
</evidence>
<organism evidence="4 5">
    <name type="scientific">Microbacterium elymi</name>
    <dbReference type="NCBI Taxonomy" id="2909587"/>
    <lineage>
        <taxon>Bacteria</taxon>
        <taxon>Bacillati</taxon>
        <taxon>Actinomycetota</taxon>
        <taxon>Actinomycetes</taxon>
        <taxon>Micrococcales</taxon>
        <taxon>Microbacteriaceae</taxon>
        <taxon>Microbacterium</taxon>
    </lineage>
</organism>
<evidence type="ECO:0000313" key="5">
    <source>
        <dbReference type="Proteomes" id="UP001054811"/>
    </source>
</evidence>
<keyword evidence="2" id="KW-0560">Oxidoreductase</keyword>
<reference evidence="4" key="1">
    <citation type="submission" date="2022-01" db="EMBL/GenBank/DDBJ databases">
        <title>Microbacterium eymi and Microbacterium rhizovicinus sp. nov., isolated from the rhizospheric soil of Elymus tsukushiensis, a plant native to the Dokdo Islands, Republic of Korea.</title>
        <authorList>
            <person name="Hwang Y.J."/>
        </authorList>
    </citation>
    <scope>NUCLEOTIDE SEQUENCE</scope>
    <source>
        <strain evidence="4">KUDC0405</strain>
    </source>
</reference>
<accession>A0ABY5NJV8</accession>
<protein>
    <submittedName>
        <fullName evidence="4">NADP-dependent oxidoreductase</fullName>
    </submittedName>
</protein>
<dbReference type="Gene3D" id="3.90.180.10">
    <property type="entry name" value="Medium-chain alcohol dehydrogenases, catalytic domain"/>
    <property type="match status" value="1"/>
</dbReference>
<dbReference type="SMART" id="SM00829">
    <property type="entry name" value="PKS_ER"/>
    <property type="match status" value="1"/>
</dbReference>
<dbReference type="InterPro" id="IPR036291">
    <property type="entry name" value="NAD(P)-bd_dom_sf"/>
</dbReference>
<sequence length="308" mass="31350">MAKRWIAPRAGGIDVLELVDAEVPAPGPGEVTITVRAAGMNPADYKHLARLEEFPAGLGYEVSGVVAALGPDSAIATGEHTTGTEVIAFRVSGGYAEAITVPAADVYAKPAALSDPEAANLLLAGTTAAEMLHVTRVSDGDIILVHAASGAVGVSAIQQARRLGARVIGTASPHSFDRVREFGAEPVAYGPGLEERVRTLAPDGVDAVLDAAGTDQAVDSAGTLLRHPDRAVTIVAGPRSREAGFTAIGGSMPASKAFRDGARAGLIALAAAGDLVVPVARTFPLAEAKDALRFLQEGHPGGKLALLP</sequence>
<dbReference type="PANTHER" id="PTHR48106">
    <property type="entry name" value="QUINONE OXIDOREDUCTASE PIG3-RELATED"/>
    <property type="match status" value="1"/>
</dbReference>
<dbReference type="Proteomes" id="UP001054811">
    <property type="component" value="Chromosome"/>
</dbReference>